<dbReference type="EMBL" id="MN739626">
    <property type="protein sequence ID" value="QHT16449.1"/>
    <property type="molecule type" value="Genomic_DNA"/>
</dbReference>
<evidence type="ECO:0000313" key="1">
    <source>
        <dbReference type="EMBL" id="QHT16449.1"/>
    </source>
</evidence>
<dbReference type="AlphaFoldDB" id="A0A6C0DKK0"/>
<protein>
    <submittedName>
        <fullName evidence="1">Uncharacterized protein</fullName>
    </submittedName>
</protein>
<reference evidence="1" key="1">
    <citation type="journal article" date="2020" name="Nature">
        <title>Giant virus diversity and host interactions through global metagenomics.</title>
        <authorList>
            <person name="Schulz F."/>
            <person name="Roux S."/>
            <person name="Paez-Espino D."/>
            <person name="Jungbluth S."/>
            <person name="Walsh D.A."/>
            <person name="Denef V.J."/>
            <person name="McMahon K.D."/>
            <person name="Konstantinidis K.T."/>
            <person name="Eloe-Fadrosh E.A."/>
            <person name="Kyrpides N.C."/>
            <person name="Woyke T."/>
        </authorList>
    </citation>
    <scope>NUCLEOTIDE SEQUENCE</scope>
    <source>
        <strain evidence="1">GVMAG-M-3300023174-189</strain>
    </source>
</reference>
<organism evidence="1">
    <name type="scientific">viral metagenome</name>
    <dbReference type="NCBI Taxonomy" id="1070528"/>
    <lineage>
        <taxon>unclassified sequences</taxon>
        <taxon>metagenomes</taxon>
        <taxon>organismal metagenomes</taxon>
    </lineage>
</organism>
<accession>A0A6C0DKK0</accession>
<name>A0A6C0DKK0_9ZZZZ</name>
<sequence length="250" mass="27889">MSSISLEAFDANLRGRISQWILPSEETCSLPNGFFDQLISGSASFQTSILVLSKQDSKAWHLAYPWEMTFVPESTTDWSLLLSMLQHLKGPILIVMSPKIQVPQAFWQKCMAFPSGKAPTCVSLKYSSDSNPGTLLAHSIFFPKLDLITDTQFIKIPSSFPIAVQQSIKDLDLRSIYRELRGSGASLCLSLTESRFSVPSTIVSYGTNQQNGSIPSYVATWFYPEINSALRLHLSDLRTILRTVTERLAE</sequence>
<proteinExistence type="predicted"/>